<feature type="region of interest" description="Disordered" evidence="1">
    <location>
        <begin position="26"/>
        <end position="101"/>
    </location>
</feature>
<dbReference type="AlphaFoldDB" id="A0AAP0K221"/>
<keyword evidence="3" id="KW-1185">Reference proteome</keyword>
<evidence type="ECO:0000313" key="2">
    <source>
        <dbReference type="EMBL" id="KAK9144261.1"/>
    </source>
</evidence>
<accession>A0AAP0K221</accession>
<sequence length="212" mass="22933">MTTLLDEMETIEVPIDVGVTAEEAKKVVSGDGPTDEVETIEVKKGFGTSEDVNDESSYEDESEYDTKEDADDEGTSKSSGKGAYDNEEETNEKGADVSLSHLEGVQDIGKDLHTKSTDMIDGDKPIASPIEQFDNLSAIRSPPAIEIMMELLDRAKTLEEDVGEMKLVVQTTLATQGQETKSILFSAINSLKQDIGVIFGSMGDVFNTAIAR</sequence>
<gene>
    <name evidence="2" type="ORF">Sjap_004164</name>
</gene>
<evidence type="ECO:0000256" key="1">
    <source>
        <dbReference type="SAM" id="MobiDB-lite"/>
    </source>
</evidence>
<comment type="caution">
    <text evidence="2">The sequence shown here is derived from an EMBL/GenBank/DDBJ whole genome shotgun (WGS) entry which is preliminary data.</text>
</comment>
<dbReference type="Proteomes" id="UP001417504">
    <property type="component" value="Unassembled WGS sequence"/>
</dbReference>
<organism evidence="2 3">
    <name type="scientific">Stephania japonica</name>
    <dbReference type="NCBI Taxonomy" id="461633"/>
    <lineage>
        <taxon>Eukaryota</taxon>
        <taxon>Viridiplantae</taxon>
        <taxon>Streptophyta</taxon>
        <taxon>Embryophyta</taxon>
        <taxon>Tracheophyta</taxon>
        <taxon>Spermatophyta</taxon>
        <taxon>Magnoliopsida</taxon>
        <taxon>Ranunculales</taxon>
        <taxon>Menispermaceae</taxon>
        <taxon>Menispermoideae</taxon>
        <taxon>Cissampelideae</taxon>
        <taxon>Stephania</taxon>
    </lineage>
</organism>
<protein>
    <submittedName>
        <fullName evidence="2">Uncharacterized protein</fullName>
    </submittedName>
</protein>
<evidence type="ECO:0000313" key="3">
    <source>
        <dbReference type="Proteomes" id="UP001417504"/>
    </source>
</evidence>
<name>A0AAP0K221_9MAGN</name>
<reference evidence="2 3" key="1">
    <citation type="submission" date="2024-01" db="EMBL/GenBank/DDBJ databases">
        <title>Genome assemblies of Stephania.</title>
        <authorList>
            <person name="Yang L."/>
        </authorList>
    </citation>
    <scope>NUCLEOTIDE SEQUENCE [LARGE SCALE GENOMIC DNA]</scope>
    <source>
        <strain evidence="2">QJT</strain>
        <tissue evidence="2">Leaf</tissue>
    </source>
</reference>
<proteinExistence type="predicted"/>
<feature type="compositionally biased region" description="Acidic residues" evidence="1">
    <location>
        <begin position="51"/>
        <end position="73"/>
    </location>
</feature>
<dbReference type="EMBL" id="JBBNAE010000002">
    <property type="protein sequence ID" value="KAK9144261.1"/>
    <property type="molecule type" value="Genomic_DNA"/>
</dbReference>